<evidence type="ECO:0008006" key="3">
    <source>
        <dbReference type="Google" id="ProtNLM"/>
    </source>
</evidence>
<dbReference type="AlphaFoldDB" id="M0G2P4"/>
<keyword evidence="2" id="KW-1185">Reference proteome</keyword>
<reference evidence="1 2" key="1">
    <citation type="journal article" date="2014" name="PLoS Genet.">
        <title>Phylogenetically driven sequencing of extremely halophilic archaea reveals strategies for static and dynamic osmo-response.</title>
        <authorList>
            <person name="Becker E.A."/>
            <person name="Seitzer P.M."/>
            <person name="Tritt A."/>
            <person name="Larsen D."/>
            <person name="Krusor M."/>
            <person name="Yao A.I."/>
            <person name="Wu D."/>
            <person name="Madern D."/>
            <person name="Eisen J.A."/>
            <person name="Darling A.E."/>
            <person name="Facciotti M.T."/>
        </authorList>
    </citation>
    <scope>NUCLEOTIDE SEQUENCE [LARGE SCALE GENOMIC DNA]</scope>
    <source>
        <strain evidence="2">DSM 18310 / JCM 13924 / TL6</strain>
    </source>
</reference>
<dbReference type="InterPro" id="IPR001646">
    <property type="entry name" value="5peptide_repeat"/>
</dbReference>
<evidence type="ECO:0000313" key="2">
    <source>
        <dbReference type="Proteomes" id="UP000011559"/>
    </source>
</evidence>
<comment type="caution">
    <text evidence="1">The sequence shown here is derived from an EMBL/GenBank/DDBJ whole genome shotgun (WGS) entry which is preliminary data.</text>
</comment>
<name>M0G2P4_HALPT</name>
<dbReference type="Proteomes" id="UP000011559">
    <property type="component" value="Unassembled WGS sequence"/>
</dbReference>
<dbReference type="EMBL" id="AOLG01000054">
    <property type="protein sequence ID" value="ELZ65084.1"/>
    <property type="molecule type" value="Genomic_DNA"/>
</dbReference>
<gene>
    <name evidence="1" type="ORF">C457_16322</name>
</gene>
<dbReference type="Pfam" id="PF13576">
    <property type="entry name" value="Pentapeptide_3"/>
    <property type="match status" value="1"/>
</dbReference>
<protein>
    <recommendedName>
        <fullName evidence="3">Pentapeptide repeat-containing protein</fullName>
    </recommendedName>
</protein>
<accession>M0G2P4</accession>
<dbReference type="PATRIC" id="fig|1227461.3.peg.3191"/>
<evidence type="ECO:0000313" key="1">
    <source>
        <dbReference type="EMBL" id="ELZ65084.1"/>
    </source>
</evidence>
<proteinExistence type="predicted"/>
<organism evidence="1 2">
    <name type="scientific">Haloferax prahovense (strain DSM 18310 / JCM 13924 / TL6)</name>
    <dbReference type="NCBI Taxonomy" id="1227461"/>
    <lineage>
        <taxon>Archaea</taxon>
        <taxon>Methanobacteriati</taxon>
        <taxon>Methanobacteriota</taxon>
        <taxon>Stenosarchaea group</taxon>
        <taxon>Halobacteria</taxon>
        <taxon>Halobacteriales</taxon>
        <taxon>Haloferacaceae</taxon>
        <taxon>Haloferax</taxon>
    </lineage>
</organism>
<sequence length="486" mass="51571">MATKVKSDVRDIVTTYLRDNDERSSDVERPARCAYKHVFDADDETGADESPSVWRCPHPASGAADRCLFHRPVGETRPAAVTEALRETIADPERPSAFVGGSFERIDLAGLALDDDAPLDFRGAMVKGDIDLRDAALEGPLRLDRVSVGGAVCMQRLAALATVTCRNLQVGDRWVLCESRFGERFDATGFSAGAVVATEARFEGGATFRKGVVDDDVSVAEAQFGGPAWFSHTRLGGRLDLGNVACDRRLSLAHCRVRGNIVAASATVDDGLSLEHLTVDGELDATRLTVDGGIDATSAGFGGRVDCTGLTARDGTVDFTHSAFDGPVYFDNATVEGRALRFRSARFESGPASFVRVTVTGGLDLSDAVCSAESPVRVVETTVGGSVVCDHARFGDEVFCSGVRVARDVDFSDCTVGSLVFGVEIEGRLDFAYTHVTDAAAFGDTVVRGPARFTSARFDADPTLTEATLGDTVAAYDMSVEHAGGQ</sequence>